<dbReference type="PANTHER" id="PTHR33375">
    <property type="entry name" value="CHROMOSOME-PARTITIONING PROTEIN PARB-RELATED"/>
    <property type="match status" value="1"/>
</dbReference>
<feature type="region of interest" description="Disordered" evidence="6">
    <location>
        <begin position="1"/>
        <end position="29"/>
    </location>
</feature>
<keyword evidence="9" id="KW-1185">Reference proteome</keyword>
<gene>
    <name evidence="8" type="ORF">RM530_01060</name>
</gene>
<evidence type="ECO:0000256" key="6">
    <source>
        <dbReference type="SAM" id="MobiDB-lite"/>
    </source>
</evidence>
<dbReference type="NCBIfam" id="TIGR00180">
    <property type="entry name" value="parB_part"/>
    <property type="match status" value="1"/>
</dbReference>
<dbReference type="PANTHER" id="PTHR33375:SF1">
    <property type="entry name" value="CHROMOSOME-PARTITIONING PROTEIN PARB-RELATED"/>
    <property type="match status" value="1"/>
</dbReference>
<dbReference type="Proteomes" id="UP001254608">
    <property type="component" value="Unassembled WGS sequence"/>
</dbReference>
<dbReference type="Gene3D" id="1.10.10.2830">
    <property type="match status" value="1"/>
</dbReference>
<dbReference type="RefSeq" id="WP_311363348.1">
    <property type="nucleotide sequence ID" value="NZ_JAVRIC010000001.1"/>
</dbReference>
<dbReference type="SUPFAM" id="SSF110849">
    <property type="entry name" value="ParB/Sulfiredoxin"/>
    <property type="match status" value="1"/>
</dbReference>
<accession>A0ABU2WDK1</accession>
<comment type="similarity">
    <text evidence="1">Belongs to the ParB family.</text>
</comment>
<evidence type="ECO:0000256" key="1">
    <source>
        <dbReference type="ARBA" id="ARBA00006295"/>
    </source>
</evidence>
<dbReference type="SMART" id="SM00470">
    <property type="entry name" value="ParB"/>
    <property type="match status" value="1"/>
</dbReference>
<evidence type="ECO:0000256" key="2">
    <source>
        <dbReference type="ARBA" id="ARBA00022372"/>
    </source>
</evidence>
<comment type="caution">
    <text evidence="8">The sequence shown here is derived from an EMBL/GenBank/DDBJ whole genome shotgun (WGS) entry which is preliminary data.</text>
</comment>
<dbReference type="InterPro" id="IPR041468">
    <property type="entry name" value="HTH_ParB/Spo0J"/>
</dbReference>
<dbReference type="Pfam" id="PF17762">
    <property type="entry name" value="HTH_ParB"/>
    <property type="match status" value="1"/>
</dbReference>
<evidence type="ECO:0000256" key="3">
    <source>
        <dbReference type="ARBA" id="ARBA00022829"/>
    </source>
</evidence>
<dbReference type="InterPro" id="IPR050336">
    <property type="entry name" value="Chromosome_partition/occlusion"/>
</dbReference>
<proteinExistence type="inferred from homology"/>
<sequence length="279" mass="30091">MAVKKRGLGRGLDALLSSGNPSEAQSGDELRDLPVAQLESGKHQPRRHFDTEALEALAASIKAQGVVQPIVVRPIGPSRYEIVAGERRWRAAKLAGMVTVPAVIRELDELSAMAVALVENIQRADLNVLEEAAALRRLIDECGLTHEQCAVAVGKSRVSVSNLLRLFDLPEEIQELVRESKLSFGHARALLGAEPENQVELARTVAEKGLSVRQTEALAAADPAPPKRPMPSPMLALENELGAKLGTKVQIRQTHGGKGRLTIGFRDLGDLDRILKSIG</sequence>
<keyword evidence="3" id="KW-0159">Chromosome partition</keyword>
<dbReference type="EMBL" id="JAVRIC010000001">
    <property type="protein sequence ID" value="MDT0495956.1"/>
    <property type="molecule type" value="Genomic_DNA"/>
</dbReference>
<feature type="domain" description="ParB-like N-terminal" evidence="7">
    <location>
        <begin position="31"/>
        <end position="121"/>
    </location>
</feature>
<dbReference type="SUPFAM" id="SSF109709">
    <property type="entry name" value="KorB DNA-binding domain-like"/>
    <property type="match status" value="1"/>
</dbReference>
<evidence type="ECO:0000256" key="5">
    <source>
        <dbReference type="ARBA" id="ARBA00025472"/>
    </source>
</evidence>
<keyword evidence="4" id="KW-0238">DNA-binding</keyword>
<dbReference type="InterPro" id="IPR057240">
    <property type="entry name" value="ParB_dimer_C"/>
</dbReference>
<dbReference type="Gene3D" id="3.90.1530.30">
    <property type="match status" value="1"/>
</dbReference>
<evidence type="ECO:0000313" key="8">
    <source>
        <dbReference type="EMBL" id="MDT0495956.1"/>
    </source>
</evidence>
<evidence type="ECO:0000313" key="9">
    <source>
        <dbReference type="Proteomes" id="UP001254608"/>
    </source>
</evidence>
<comment type="function">
    <text evidence="5">Involved in chromosome partition. Localize to both poles of the predivisional cell following completion of DNA replication. Binds to the DNA origin of replication.</text>
</comment>
<protein>
    <recommendedName>
        <fullName evidence="2">Probable chromosome-partitioning protein ParB</fullName>
    </recommendedName>
</protein>
<reference evidence="8 9" key="1">
    <citation type="submission" date="2023-09" db="EMBL/GenBank/DDBJ databases">
        <authorList>
            <person name="Rey-Velasco X."/>
        </authorList>
    </citation>
    <scope>NUCLEOTIDE SEQUENCE [LARGE SCALE GENOMIC DNA]</scope>
    <source>
        <strain evidence="8 9">W345</strain>
    </source>
</reference>
<evidence type="ECO:0000256" key="4">
    <source>
        <dbReference type="ARBA" id="ARBA00023125"/>
    </source>
</evidence>
<dbReference type="InterPro" id="IPR003115">
    <property type="entry name" value="ParB_N"/>
</dbReference>
<organism evidence="8 9">
    <name type="scientific">Banduia mediterranea</name>
    <dbReference type="NCBI Taxonomy" id="3075609"/>
    <lineage>
        <taxon>Bacteria</taxon>
        <taxon>Pseudomonadati</taxon>
        <taxon>Pseudomonadota</taxon>
        <taxon>Gammaproteobacteria</taxon>
        <taxon>Nevskiales</taxon>
        <taxon>Algiphilaceae</taxon>
        <taxon>Banduia</taxon>
    </lineage>
</organism>
<dbReference type="Pfam" id="PF02195">
    <property type="entry name" value="ParB_N"/>
    <property type="match status" value="1"/>
</dbReference>
<dbReference type="InterPro" id="IPR004437">
    <property type="entry name" value="ParB/RepB/Spo0J"/>
</dbReference>
<name>A0ABU2WDK1_9GAMM</name>
<dbReference type="CDD" id="cd16393">
    <property type="entry name" value="SPO0J_N"/>
    <property type="match status" value="1"/>
</dbReference>
<dbReference type="Pfam" id="PF23552">
    <property type="entry name" value="ParB_C"/>
    <property type="match status" value="1"/>
</dbReference>
<evidence type="ECO:0000259" key="7">
    <source>
        <dbReference type="SMART" id="SM00470"/>
    </source>
</evidence>
<dbReference type="InterPro" id="IPR036086">
    <property type="entry name" value="ParB/Sulfiredoxin_sf"/>
</dbReference>